<evidence type="ECO:0000313" key="2">
    <source>
        <dbReference type="Proteomes" id="UP000284656"/>
    </source>
</evidence>
<gene>
    <name evidence="1" type="ORF">BK648_13955</name>
</gene>
<name>A0A423F0P8_9PSED</name>
<organism evidence="1 2">
    <name type="scientific">Pseudomonas poae</name>
    <dbReference type="NCBI Taxonomy" id="200451"/>
    <lineage>
        <taxon>Bacteria</taxon>
        <taxon>Pseudomonadati</taxon>
        <taxon>Pseudomonadota</taxon>
        <taxon>Gammaproteobacteria</taxon>
        <taxon>Pseudomonadales</taxon>
        <taxon>Pseudomonadaceae</taxon>
        <taxon>Pseudomonas</taxon>
    </lineage>
</organism>
<proteinExistence type="predicted"/>
<comment type="caution">
    <text evidence="1">The sequence shown here is derived from an EMBL/GenBank/DDBJ whole genome shotgun (WGS) entry which is preliminary data.</text>
</comment>
<dbReference type="AlphaFoldDB" id="A0A423F0P8"/>
<protein>
    <submittedName>
        <fullName evidence="1">Uncharacterized protein</fullName>
    </submittedName>
</protein>
<dbReference type="Proteomes" id="UP000284656">
    <property type="component" value="Unassembled WGS sequence"/>
</dbReference>
<reference evidence="1 2" key="1">
    <citation type="submission" date="2016-10" db="EMBL/GenBank/DDBJ databases">
        <title>Comparative genome analysis of multiple Pseudomonas spp. focuses on biocontrol and plant growth promoting traits.</title>
        <authorList>
            <person name="Tao X.-Y."/>
            <person name="Taylor C.G."/>
        </authorList>
    </citation>
    <scope>NUCLEOTIDE SEQUENCE [LARGE SCALE GENOMIC DNA]</scope>
    <source>
        <strain evidence="1 2">29G9</strain>
    </source>
</reference>
<dbReference type="RefSeq" id="WP_123716561.1">
    <property type="nucleotide sequence ID" value="NZ_MOAY01000049.1"/>
</dbReference>
<sequence>MSGTVSVTSSPPGIEADYIKQKIEGYGVVVTSVTLNSDGTFSVVVDTEDLSNYGLSASMLFSEINMHNVKITPR</sequence>
<accession>A0A423F0P8</accession>
<evidence type="ECO:0000313" key="1">
    <source>
        <dbReference type="EMBL" id="ROM47885.1"/>
    </source>
</evidence>
<dbReference type="EMBL" id="MOAY01000049">
    <property type="protein sequence ID" value="ROM47885.1"/>
    <property type="molecule type" value="Genomic_DNA"/>
</dbReference>